<gene>
    <name evidence="1" type="ORF">GCM10009425_45470</name>
</gene>
<dbReference type="EMBL" id="BMNW01000016">
    <property type="protein sequence ID" value="GGM29808.1"/>
    <property type="molecule type" value="Genomic_DNA"/>
</dbReference>
<dbReference type="RefSeq" id="WP_188868437.1">
    <property type="nucleotide sequence ID" value="NZ_BMNW01000016.1"/>
</dbReference>
<keyword evidence="2" id="KW-1185">Reference proteome</keyword>
<proteinExistence type="predicted"/>
<comment type="caution">
    <text evidence="1">The sequence shown here is derived from an EMBL/GenBank/DDBJ whole genome shotgun (WGS) entry which is preliminary data.</text>
</comment>
<sequence length="68" mass="7672">MKNDDGHSCAHILAPARDKIRRMQQSPRYHSFFNKEAIDAFEKVENSVLAGKSLQQDVCEDPGVKGKQ</sequence>
<dbReference type="Proteomes" id="UP000616499">
    <property type="component" value="Unassembled WGS sequence"/>
</dbReference>
<organism evidence="1 2">
    <name type="scientific">Pseudomonas asuensis</name>
    <dbReference type="NCBI Taxonomy" id="1825787"/>
    <lineage>
        <taxon>Bacteria</taxon>
        <taxon>Pseudomonadati</taxon>
        <taxon>Pseudomonadota</taxon>
        <taxon>Gammaproteobacteria</taxon>
        <taxon>Pseudomonadales</taxon>
        <taxon>Pseudomonadaceae</taxon>
        <taxon>Pseudomonas</taxon>
    </lineage>
</organism>
<accession>A0ABQ2H2U4</accession>
<evidence type="ECO:0000313" key="1">
    <source>
        <dbReference type="EMBL" id="GGM29808.1"/>
    </source>
</evidence>
<name>A0ABQ2H2U4_9PSED</name>
<evidence type="ECO:0000313" key="2">
    <source>
        <dbReference type="Proteomes" id="UP000616499"/>
    </source>
</evidence>
<protein>
    <submittedName>
        <fullName evidence="1">Uncharacterized protein</fullName>
    </submittedName>
</protein>
<reference evidence="2" key="1">
    <citation type="journal article" date="2019" name="Int. J. Syst. Evol. Microbiol.">
        <title>The Global Catalogue of Microorganisms (GCM) 10K type strain sequencing project: providing services to taxonomists for standard genome sequencing and annotation.</title>
        <authorList>
            <consortium name="The Broad Institute Genomics Platform"/>
            <consortium name="The Broad Institute Genome Sequencing Center for Infectious Disease"/>
            <person name="Wu L."/>
            <person name="Ma J."/>
        </authorList>
    </citation>
    <scope>NUCLEOTIDE SEQUENCE [LARGE SCALE GENOMIC DNA]</scope>
    <source>
        <strain evidence="2">JCM 13501</strain>
    </source>
</reference>